<dbReference type="SUPFAM" id="SSF55729">
    <property type="entry name" value="Acyl-CoA N-acyltransferases (Nat)"/>
    <property type="match status" value="1"/>
</dbReference>
<dbReference type="PANTHER" id="PTHR30420">
    <property type="entry name" value="N-SUCCINYLARGININE DIHYDROLASE"/>
    <property type="match status" value="1"/>
</dbReference>
<protein>
    <submittedName>
        <fullName evidence="4">Arginine N-succinyltransferase</fullName>
    </submittedName>
</protein>
<dbReference type="PANTHER" id="PTHR30420:SF1">
    <property type="entry name" value="ARGININE N-SUCCINYLTRANSFERASE"/>
    <property type="match status" value="1"/>
</dbReference>
<reference evidence="4 5" key="1">
    <citation type="submission" date="2015-12" db="EMBL/GenBank/DDBJ databases">
        <title>Genome sequence of Thalassospira lucentensis MCCC 1A02072.</title>
        <authorList>
            <person name="Lu L."/>
            <person name="Lai Q."/>
            <person name="Shao Z."/>
            <person name="Qian P."/>
        </authorList>
    </citation>
    <scope>NUCLEOTIDE SEQUENCE [LARGE SCALE GENOMIC DNA]</scope>
    <source>
        <strain evidence="4 5">MCCC 1A02072</strain>
    </source>
</reference>
<evidence type="ECO:0000256" key="2">
    <source>
        <dbReference type="ARBA" id="ARBA00022679"/>
    </source>
</evidence>
<keyword evidence="3" id="KW-0012">Acyltransferase</keyword>
<gene>
    <name evidence="4" type="ORF">AUP42_19605</name>
</gene>
<dbReference type="AlphaFoldDB" id="A0A154L4G2"/>
<evidence type="ECO:0000313" key="4">
    <source>
        <dbReference type="EMBL" id="KZB64007.1"/>
    </source>
</evidence>
<keyword evidence="2 4" id="KW-0808">Transferase</keyword>
<dbReference type="InterPro" id="IPR007041">
    <property type="entry name" value="Arg_succinylTrfase_AstA/AruG"/>
</dbReference>
<dbReference type="Gene3D" id="3.40.630.30">
    <property type="match status" value="1"/>
</dbReference>
<dbReference type="NCBIfam" id="TIGR03243">
    <property type="entry name" value="arg_catab_AOST"/>
    <property type="match status" value="1"/>
</dbReference>
<proteinExistence type="predicted"/>
<dbReference type="Pfam" id="PF04958">
    <property type="entry name" value="AstA"/>
    <property type="match status" value="1"/>
</dbReference>
<dbReference type="EMBL" id="LPVY01000013">
    <property type="protein sequence ID" value="KZB64007.1"/>
    <property type="molecule type" value="Genomic_DNA"/>
</dbReference>
<evidence type="ECO:0000313" key="5">
    <source>
        <dbReference type="Proteomes" id="UP000076335"/>
    </source>
</evidence>
<keyword evidence="1" id="KW-0056">Arginine metabolism</keyword>
<accession>A0A154L4G2</accession>
<name>A0A154L4G2_9PROT</name>
<dbReference type="Proteomes" id="UP000076335">
    <property type="component" value="Unassembled WGS sequence"/>
</dbReference>
<dbReference type="OrthoDB" id="21121at2"/>
<evidence type="ECO:0000256" key="1">
    <source>
        <dbReference type="ARBA" id="ARBA00022503"/>
    </source>
</evidence>
<comment type="caution">
    <text evidence="4">The sequence shown here is derived from an EMBL/GenBank/DDBJ whole genome shotgun (WGS) entry which is preliminary data.</text>
</comment>
<dbReference type="InterPro" id="IPR016181">
    <property type="entry name" value="Acyl_CoA_acyltransferase"/>
</dbReference>
<dbReference type="GO" id="GO:0008791">
    <property type="term" value="F:arginine N-succinyltransferase activity"/>
    <property type="evidence" value="ECO:0007669"/>
    <property type="project" value="InterPro"/>
</dbReference>
<dbReference type="GO" id="GO:0006527">
    <property type="term" value="P:L-arginine catabolic process"/>
    <property type="evidence" value="ECO:0007669"/>
    <property type="project" value="InterPro"/>
</dbReference>
<dbReference type="RefSeq" id="WP_062951987.1">
    <property type="nucleotide sequence ID" value="NZ_LPVY01000013.1"/>
</dbReference>
<organism evidence="4 5">
    <name type="scientific">Thalassospira lucentensis</name>
    <dbReference type="NCBI Taxonomy" id="168935"/>
    <lineage>
        <taxon>Bacteria</taxon>
        <taxon>Pseudomonadati</taxon>
        <taxon>Pseudomonadota</taxon>
        <taxon>Alphaproteobacteria</taxon>
        <taxon>Rhodospirillales</taxon>
        <taxon>Thalassospiraceae</taxon>
        <taxon>Thalassospira</taxon>
    </lineage>
</organism>
<sequence>MMRVRPARMSDLDRLVDLASSASKGLTTLPANRDVLEARITESIEAFGADIDGPGGESYFMVLEDTTNGKVAGTCAIYAGVGLSKAFYNYKILKLTQYSHELNVTVTSRLLTLVNDYQGATEVGTLYLDPDYRKDGNGQLLARSRYLLMGCFKERFSEMVMAEMRGWQDENGKSPLWEALGSHFFNIPFPDADYISGIGNNQFIADLMPKYPIYIEMLPKAAQDVIGKTHDETRPALNLLKKEGFRFSNAVDIFDGGPCVDVRLDDIRTIRHSKIATIRKIVDRSPSMERHLACTLELRGYQASWLYMTIVNGTHVDLDRDQAEILGLRAGDQIRFVTD</sequence>
<evidence type="ECO:0000256" key="3">
    <source>
        <dbReference type="ARBA" id="ARBA00023315"/>
    </source>
</evidence>